<reference evidence="3 4" key="1">
    <citation type="submission" date="2016-11" db="EMBL/GenBank/DDBJ databases">
        <title>Actinomyces gypaetusis sp. nov. isolated from the vulture Gypaetus barbatus in Qinghai Tibet Plateau China.</title>
        <authorList>
            <person name="Meng X."/>
        </authorList>
    </citation>
    <scope>NUCLEOTIDE SEQUENCE [LARGE SCALE GENOMIC DNA]</scope>
    <source>
        <strain evidence="3 4">VUL4_2</strain>
    </source>
</reference>
<feature type="compositionally biased region" description="Polar residues" evidence="1">
    <location>
        <begin position="148"/>
        <end position="157"/>
    </location>
</feature>
<comment type="caution">
    <text evidence="3">The sequence shown here is derived from an EMBL/GenBank/DDBJ whole genome shotgun (WGS) entry which is preliminary data.</text>
</comment>
<feature type="region of interest" description="Disordered" evidence="1">
    <location>
        <begin position="1"/>
        <end position="36"/>
    </location>
</feature>
<gene>
    <name evidence="3" type="ORF">BSR29_01210</name>
</gene>
<feature type="compositionally biased region" description="Polar residues" evidence="1">
    <location>
        <begin position="127"/>
        <end position="137"/>
    </location>
</feature>
<feature type="region of interest" description="Disordered" evidence="1">
    <location>
        <begin position="70"/>
        <end position="157"/>
    </location>
</feature>
<evidence type="ECO:0000256" key="1">
    <source>
        <dbReference type="SAM" id="MobiDB-lite"/>
    </source>
</evidence>
<keyword evidence="4" id="KW-1185">Reference proteome</keyword>
<feature type="compositionally biased region" description="Acidic residues" evidence="1">
    <location>
        <begin position="7"/>
        <end position="16"/>
    </location>
</feature>
<feature type="compositionally biased region" description="Basic and acidic residues" evidence="1">
    <location>
        <begin position="97"/>
        <end position="126"/>
    </location>
</feature>
<sequence length="157" mass="16601">MSKEDFEQNTEPEAPESEAPVTADPEPVEEVSESTSLLKKKWFKGLVGAAAALALVGAGAAGGFALGAAHSFERDGKPGHHHHQGPQEHGPKHHEPKGHGPKHEGPQGPKPDQDRSKDPQSKDHQQPDSGPAQQQNGIHKPGDPKATTAESPESPQK</sequence>
<dbReference type="AlphaFoldDB" id="A0A1Q5PQ13"/>
<keyword evidence="2" id="KW-1133">Transmembrane helix</keyword>
<feature type="transmembrane region" description="Helical" evidence="2">
    <location>
        <begin position="46"/>
        <end position="69"/>
    </location>
</feature>
<proteinExistence type="predicted"/>
<organism evidence="3 4">
    <name type="scientific">Boudabousia liubingyangii</name>
    <dbReference type="NCBI Taxonomy" id="1921764"/>
    <lineage>
        <taxon>Bacteria</taxon>
        <taxon>Bacillati</taxon>
        <taxon>Actinomycetota</taxon>
        <taxon>Actinomycetes</taxon>
        <taxon>Actinomycetales</taxon>
        <taxon>Actinomycetaceae</taxon>
        <taxon>Boudabousia</taxon>
    </lineage>
</organism>
<dbReference type="Proteomes" id="UP000186785">
    <property type="component" value="Unassembled WGS sequence"/>
</dbReference>
<keyword evidence="2" id="KW-0812">Transmembrane</keyword>
<evidence type="ECO:0000313" key="4">
    <source>
        <dbReference type="Proteomes" id="UP000186785"/>
    </source>
</evidence>
<evidence type="ECO:0000256" key="2">
    <source>
        <dbReference type="SAM" id="Phobius"/>
    </source>
</evidence>
<evidence type="ECO:0000313" key="3">
    <source>
        <dbReference type="EMBL" id="OKL49606.1"/>
    </source>
</evidence>
<dbReference type="STRING" id="1921764.BSR28_01275"/>
<keyword evidence="2" id="KW-0472">Membrane</keyword>
<dbReference type="RefSeq" id="WP_073708497.1">
    <property type="nucleotide sequence ID" value="NZ_MQSV01000001.1"/>
</dbReference>
<accession>A0A1Q5PQ13</accession>
<dbReference type="EMBL" id="MQSV01000001">
    <property type="protein sequence ID" value="OKL49606.1"/>
    <property type="molecule type" value="Genomic_DNA"/>
</dbReference>
<protein>
    <submittedName>
        <fullName evidence="3">Uncharacterized protein</fullName>
    </submittedName>
</protein>
<name>A0A1Q5PQ13_9ACTO</name>